<feature type="compositionally biased region" description="Low complexity" evidence="1">
    <location>
        <begin position="295"/>
        <end position="306"/>
    </location>
</feature>
<keyword evidence="4" id="KW-1185">Reference proteome</keyword>
<dbReference type="InterPro" id="IPR029058">
    <property type="entry name" value="AB_hydrolase_fold"/>
</dbReference>
<dbReference type="Pfam" id="PF01764">
    <property type="entry name" value="Lipase_3"/>
    <property type="match status" value="1"/>
</dbReference>
<dbReference type="GO" id="GO:0004806">
    <property type="term" value="F:triacylglycerol lipase activity"/>
    <property type="evidence" value="ECO:0007669"/>
    <property type="project" value="InterPro"/>
</dbReference>
<feature type="compositionally biased region" description="Low complexity" evidence="1">
    <location>
        <begin position="374"/>
        <end position="386"/>
    </location>
</feature>
<accession>A0AAW1RT94</accession>
<dbReference type="InterPro" id="IPR044819">
    <property type="entry name" value="OBL-like"/>
</dbReference>
<dbReference type="SUPFAM" id="SSF53474">
    <property type="entry name" value="alpha/beta-Hydrolases"/>
    <property type="match status" value="1"/>
</dbReference>
<dbReference type="InterPro" id="IPR002921">
    <property type="entry name" value="Fungal_lipase-type"/>
</dbReference>
<feature type="compositionally biased region" description="Basic and acidic residues" evidence="1">
    <location>
        <begin position="363"/>
        <end position="372"/>
    </location>
</feature>
<proteinExistence type="predicted"/>
<gene>
    <name evidence="3" type="ORF">WJX74_003008</name>
</gene>
<feature type="domain" description="Fungal lipase-type" evidence="2">
    <location>
        <begin position="485"/>
        <end position="637"/>
    </location>
</feature>
<evidence type="ECO:0000313" key="3">
    <source>
        <dbReference type="EMBL" id="KAK9836552.1"/>
    </source>
</evidence>
<comment type="caution">
    <text evidence="3">The sequence shown here is derived from an EMBL/GenBank/DDBJ whole genome shotgun (WGS) entry which is preliminary data.</text>
</comment>
<evidence type="ECO:0000256" key="1">
    <source>
        <dbReference type="SAM" id="MobiDB-lite"/>
    </source>
</evidence>
<dbReference type="PANTHER" id="PTHR46086">
    <property type="entry name" value="ALPHA/BETA-HYDROLASES SUPERFAMILY PROTEIN"/>
    <property type="match status" value="1"/>
</dbReference>
<feature type="compositionally biased region" description="Low complexity" evidence="1">
    <location>
        <begin position="393"/>
        <end position="410"/>
    </location>
</feature>
<reference evidence="3 4" key="1">
    <citation type="journal article" date="2024" name="Nat. Commun.">
        <title>Phylogenomics reveals the evolutionary origins of lichenization in chlorophyte algae.</title>
        <authorList>
            <person name="Puginier C."/>
            <person name="Libourel C."/>
            <person name="Otte J."/>
            <person name="Skaloud P."/>
            <person name="Haon M."/>
            <person name="Grisel S."/>
            <person name="Petersen M."/>
            <person name="Berrin J.G."/>
            <person name="Delaux P.M."/>
            <person name="Dal Grande F."/>
            <person name="Keller J."/>
        </authorList>
    </citation>
    <scope>NUCLEOTIDE SEQUENCE [LARGE SCALE GENOMIC DNA]</scope>
    <source>
        <strain evidence="3 4">SAG 2145</strain>
    </source>
</reference>
<name>A0AAW1RT94_9CHLO</name>
<protein>
    <recommendedName>
        <fullName evidence="2">Fungal lipase-type domain-containing protein</fullName>
    </recommendedName>
</protein>
<feature type="compositionally biased region" description="Basic and acidic residues" evidence="1">
    <location>
        <begin position="423"/>
        <end position="467"/>
    </location>
</feature>
<dbReference type="PANTHER" id="PTHR46086:SF3">
    <property type="entry name" value="TRIACYLGLYCEROL LIPASE OBL1"/>
    <property type="match status" value="1"/>
</dbReference>
<organism evidence="3 4">
    <name type="scientific">Apatococcus lobatus</name>
    <dbReference type="NCBI Taxonomy" id="904363"/>
    <lineage>
        <taxon>Eukaryota</taxon>
        <taxon>Viridiplantae</taxon>
        <taxon>Chlorophyta</taxon>
        <taxon>core chlorophytes</taxon>
        <taxon>Trebouxiophyceae</taxon>
        <taxon>Chlorellales</taxon>
        <taxon>Chlorellaceae</taxon>
        <taxon>Apatococcus</taxon>
    </lineage>
</organism>
<feature type="compositionally biased region" description="Basic and acidic residues" evidence="1">
    <location>
        <begin position="308"/>
        <end position="342"/>
    </location>
</feature>
<feature type="compositionally biased region" description="Low complexity" evidence="1">
    <location>
        <begin position="343"/>
        <end position="362"/>
    </location>
</feature>
<dbReference type="Gene3D" id="3.40.50.1820">
    <property type="entry name" value="alpha/beta hydrolase"/>
    <property type="match status" value="1"/>
</dbReference>
<dbReference type="Proteomes" id="UP001438707">
    <property type="component" value="Unassembled WGS sequence"/>
</dbReference>
<sequence>MLLVRRGPFSMPACHTRGFISANARHAGIRARSSRLGQTPFNQPKLRLAGHKPQTPLQRSHVIPQSPRLESSHRPHTQLLRKAAPHHHTGPAYWVTRLPTTPLAIRARWRLLNQRILAYIRSSLLLAYTALVENVIFGAARVIKLDAFFTHITPELENGFARLTGTWHIYENGQRQAYSLVNNTSPSFAASPHYRPQAFPFPLPGETLPGLWKSVSGSSSILGSASLPSDQLRTLCRAHFLALCSKLIYEKPPIMADVAQREWGLAALAHFEVPKPPGSAQDHPAHQRAKGFGDPPEAQSSSAPSSDTVKEQQTHQDKTSAADKLSSSRDESSRSSLKDSSHAAHPMSSVASSSSSSSSETSRSLDTDELDRQPSGSSWSSLPGSEGSEDGEYSSSSHSSSSDTSHDGPSNQLQHDPAQIAENRVEGNKHGAKAAREDHQDTQQEASTHAKTDSFEEKVDDKKERDPEFVPHSQAMLLQSKHAIVVAFRGTQPTNLIHIRTSGKISMSPHGPMGRVHDGFYAALFHKSPGSASLFEEVVGSITECLESQSKDCAEGEELHTRIYLTGHSMGGGIALLCAQALAIWHPELSKRIEGIYTFGSPHLGDAAFCRQFVESLGRRALNFTHGVDIVPRLPPKLLQYTDACYQEWYLTTTGHVYSQESQVYRWRMTELWGFPFCFLAKLWVGLCDPHENWTRNASRLALLFTLPGLMDHFPSDYAGKLRMAIEHHLGADGCCRKRSQRSCGRFWRRFCRGSRSRYDIWLSQYKPPEGLLVQQLPVLQRPLQHKVHQPQLQLPQLLEPQVLEPLLPLLETLLQLLHQLPLVETQPQPQLLQLLRASLLQLPLLLLDLTHPHHLPQALLQSLGTQQHPQLLAPQAQAQLHRPPLPLPLGVAALLLHQQDKLLRPLLHQRAQLQLLLPLVVHQQVEQRQDREVQPQVQLVLVKAQEWPQRLQAGPHPAPIHPLVGLPQELLLRMEGHQMQTAAQAWLPRLQMAMEAAPQAQQHLVAALLPDLQAIDCLQRFNPVNTWSAAMPFEQQPHVAICIVCKNQPQSSLKLR</sequence>
<dbReference type="AlphaFoldDB" id="A0AAW1RT94"/>
<dbReference type="GO" id="GO:0006629">
    <property type="term" value="P:lipid metabolic process"/>
    <property type="evidence" value="ECO:0007669"/>
    <property type="project" value="InterPro"/>
</dbReference>
<evidence type="ECO:0000313" key="4">
    <source>
        <dbReference type="Proteomes" id="UP001438707"/>
    </source>
</evidence>
<dbReference type="EMBL" id="JALJOS010000007">
    <property type="protein sequence ID" value="KAK9836552.1"/>
    <property type="molecule type" value="Genomic_DNA"/>
</dbReference>
<feature type="region of interest" description="Disordered" evidence="1">
    <location>
        <begin position="274"/>
        <end position="467"/>
    </location>
</feature>
<evidence type="ECO:0000259" key="2">
    <source>
        <dbReference type="Pfam" id="PF01764"/>
    </source>
</evidence>
<dbReference type="CDD" id="cd00519">
    <property type="entry name" value="Lipase_3"/>
    <property type="match status" value="1"/>
</dbReference>